<evidence type="ECO:0000256" key="7">
    <source>
        <dbReference type="ARBA" id="ARBA00023136"/>
    </source>
</evidence>
<organism evidence="11 12">
    <name type="scientific">Meiothermus taiwanensis</name>
    <dbReference type="NCBI Taxonomy" id="172827"/>
    <lineage>
        <taxon>Bacteria</taxon>
        <taxon>Thermotogati</taxon>
        <taxon>Deinococcota</taxon>
        <taxon>Deinococci</taxon>
        <taxon>Thermales</taxon>
        <taxon>Thermaceae</taxon>
        <taxon>Meiothermus</taxon>
    </lineage>
</organism>
<evidence type="ECO:0000256" key="2">
    <source>
        <dbReference type="ARBA" id="ARBA00022448"/>
    </source>
</evidence>
<evidence type="ECO:0000256" key="3">
    <source>
        <dbReference type="ARBA" id="ARBA00022475"/>
    </source>
</evidence>
<dbReference type="Pfam" id="PF04290">
    <property type="entry name" value="DctQ"/>
    <property type="match status" value="1"/>
</dbReference>
<dbReference type="InterPro" id="IPR055348">
    <property type="entry name" value="DctQ"/>
</dbReference>
<keyword evidence="5 9" id="KW-0812">Transmembrane</keyword>
<feature type="domain" description="Tripartite ATP-independent periplasmic transporters DctQ component" evidence="10">
    <location>
        <begin position="55"/>
        <end position="165"/>
    </location>
</feature>
<gene>
    <name evidence="11" type="ORF">Mcate_00650</name>
</gene>
<feature type="transmembrane region" description="Helical" evidence="9">
    <location>
        <begin position="141"/>
        <end position="160"/>
    </location>
</feature>
<dbReference type="Proteomes" id="UP000266089">
    <property type="component" value="Unassembled WGS sequence"/>
</dbReference>
<comment type="caution">
    <text evidence="11">The sequence shown here is derived from an EMBL/GenBank/DDBJ whole genome shotgun (WGS) entry which is preliminary data.</text>
</comment>
<keyword evidence="4" id="KW-0997">Cell inner membrane</keyword>
<dbReference type="GO" id="GO:0005886">
    <property type="term" value="C:plasma membrane"/>
    <property type="evidence" value="ECO:0007669"/>
    <property type="project" value="UniProtKB-SubCell"/>
</dbReference>
<dbReference type="PANTHER" id="PTHR35011:SF4">
    <property type="entry name" value="SLL1102 PROTEIN"/>
    <property type="match status" value="1"/>
</dbReference>
<reference evidence="11 12" key="1">
    <citation type="submission" date="2018-08" db="EMBL/GenBank/DDBJ databases">
        <title>Meiothermus cateniformans JCM 15151 genome sequencing project.</title>
        <authorList>
            <person name="Da Costa M.S."/>
            <person name="Albuquerque L."/>
            <person name="Raposo P."/>
            <person name="Froufe H.J.C."/>
            <person name="Barroso C.S."/>
            <person name="Egas C."/>
        </authorList>
    </citation>
    <scope>NUCLEOTIDE SEQUENCE [LARGE SCALE GENOMIC DNA]</scope>
    <source>
        <strain evidence="11 12">JCM 15151</strain>
    </source>
</reference>
<keyword evidence="7 9" id="KW-0472">Membrane</keyword>
<evidence type="ECO:0000256" key="6">
    <source>
        <dbReference type="ARBA" id="ARBA00022989"/>
    </source>
</evidence>
<dbReference type="InterPro" id="IPR007387">
    <property type="entry name" value="TRAP_DctQ"/>
</dbReference>
<dbReference type="RefSeq" id="WP_027886973.1">
    <property type="nucleotide sequence ID" value="NZ_JBHSXZ010000027.1"/>
</dbReference>
<proteinExistence type="inferred from homology"/>
<evidence type="ECO:0000256" key="9">
    <source>
        <dbReference type="SAM" id="Phobius"/>
    </source>
</evidence>
<accession>A0A399E495</accession>
<evidence type="ECO:0000256" key="4">
    <source>
        <dbReference type="ARBA" id="ARBA00022519"/>
    </source>
</evidence>
<sequence length="185" mass="20731">MKGLLLVSRLIDGLNEWVGRVVLWLVVPMIAIGAYNAIGRSLDKSIGTRLASNTYFELQWYLFSLIFLLMVGYVLKHNGHIRVDVIYARLDDRGRAWVNMLGSILFVVPFALILFYVSLPLVAFSVQVREVSSDAGGLPRWPLKLMLLPAFILLALQGFSEFIKNLAYLRGALSRPPHEAEGEVA</sequence>
<evidence type="ECO:0000313" key="12">
    <source>
        <dbReference type="Proteomes" id="UP000266089"/>
    </source>
</evidence>
<dbReference type="EMBL" id="QWKX01000011">
    <property type="protein sequence ID" value="RIH78788.1"/>
    <property type="molecule type" value="Genomic_DNA"/>
</dbReference>
<name>A0A399E495_9DEIN</name>
<dbReference type="OrthoDB" id="9795655at2"/>
<feature type="transmembrane region" description="Helical" evidence="9">
    <location>
        <begin position="96"/>
        <end position="121"/>
    </location>
</feature>
<comment type="subcellular location">
    <subcellularLocation>
        <location evidence="1">Cell inner membrane</location>
        <topology evidence="1">Multi-pass membrane protein</topology>
    </subcellularLocation>
</comment>
<feature type="transmembrane region" description="Helical" evidence="9">
    <location>
        <begin position="21"/>
        <end position="38"/>
    </location>
</feature>
<keyword evidence="6 9" id="KW-1133">Transmembrane helix</keyword>
<dbReference type="PANTHER" id="PTHR35011">
    <property type="entry name" value="2,3-DIKETO-L-GULONATE TRAP TRANSPORTER SMALL PERMEASE PROTEIN YIAM"/>
    <property type="match status" value="1"/>
</dbReference>
<protein>
    <submittedName>
        <fullName evidence="11">Tripartite ATP-independent periplasmic transporter, DctQ component</fullName>
    </submittedName>
</protein>
<evidence type="ECO:0000259" key="10">
    <source>
        <dbReference type="Pfam" id="PF04290"/>
    </source>
</evidence>
<keyword evidence="3" id="KW-1003">Cell membrane</keyword>
<comment type="similarity">
    <text evidence="8">Belongs to the TRAP transporter small permease family.</text>
</comment>
<evidence type="ECO:0000313" key="11">
    <source>
        <dbReference type="EMBL" id="RIH78788.1"/>
    </source>
</evidence>
<keyword evidence="2" id="KW-0813">Transport</keyword>
<evidence type="ECO:0000256" key="8">
    <source>
        <dbReference type="ARBA" id="ARBA00038436"/>
    </source>
</evidence>
<feature type="transmembrane region" description="Helical" evidence="9">
    <location>
        <begin position="58"/>
        <end position="75"/>
    </location>
</feature>
<dbReference type="AlphaFoldDB" id="A0A399E495"/>
<evidence type="ECO:0000256" key="1">
    <source>
        <dbReference type="ARBA" id="ARBA00004429"/>
    </source>
</evidence>
<evidence type="ECO:0000256" key="5">
    <source>
        <dbReference type="ARBA" id="ARBA00022692"/>
    </source>
</evidence>